<evidence type="ECO:0000313" key="2">
    <source>
        <dbReference type="Proteomes" id="UP000625735"/>
    </source>
</evidence>
<dbReference type="EMBL" id="BMFG01000005">
    <property type="protein sequence ID" value="GGD25942.1"/>
    <property type="molecule type" value="Genomic_DNA"/>
</dbReference>
<proteinExistence type="predicted"/>
<dbReference type="AlphaFoldDB" id="A0A917DC89"/>
<dbReference type="Proteomes" id="UP000625735">
    <property type="component" value="Unassembled WGS sequence"/>
</dbReference>
<reference evidence="1" key="2">
    <citation type="submission" date="2020-09" db="EMBL/GenBank/DDBJ databases">
        <authorList>
            <person name="Sun Q."/>
            <person name="Zhou Y."/>
        </authorList>
    </citation>
    <scope>NUCLEOTIDE SEQUENCE</scope>
    <source>
        <strain evidence="1">CGMCC 1.12506</strain>
    </source>
</reference>
<gene>
    <name evidence="1" type="ORF">GCM10011343_15090</name>
</gene>
<accession>A0A917DC89</accession>
<protein>
    <submittedName>
        <fullName evidence="1">Uncharacterized protein</fullName>
    </submittedName>
</protein>
<dbReference type="RefSeq" id="WP_188361950.1">
    <property type="nucleotide sequence ID" value="NZ_BMFG01000005.1"/>
</dbReference>
<evidence type="ECO:0000313" key="1">
    <source>
        <dbReference type="EMBL" id="GGD25942.1"/>
    </source>
</evidence>
<organism evidence="1 2">
    <name type="scientific">Flavobacterium orientale</name>
    <dbReference type="NCBI Taxonomy" id="1756020"/>
    <lineage>
        <taxon>Bacteria</taxon>
        <taxon>Pseudomonadati</taxon>
        <taxon>Bacteroidota</taxon>
        <taxon>Flavobacteriia</taxon>
        <taxon>Flavobacteriales</taxon>
        <taxon>Flavobacteriaceae</taxon>
        <taxon>Flavobacterium</taxon>
    </lineage>
</organism>
<name>A0A917DC89_9FLAO</name>
<keyword evidence="2" id="KW-1185">Reference proteome</keyword>
<comment type="caution">
    <text evidence="1">The sequence shown here is derived from an EMBL/GenBank/DDBJ whole genome shotgun (WGS) entry which is preliminary data.</text>
</comment>
<sequence length="98" mass="11142">MELVGKINIERISTEEYAVIFDIPDNCDFVLEDDSRGSYNIIVTLIPPATSPSSTYNTHIFDSRAYEGNIVISFDQQDYQVNLVDRKVKPVIRIATIE</sequence>
<reference evidence="1" key="1">
    <citation type="journal article" date="2014" name="Int. J. Syst. Evol. Microbiol.">
        <title>Complete genome sequence of Corynebacterium casei LMG S-19264T (=DSM 44701T), isolated from a smear-ripened cheese.</title>
        <authorList>
            <consortium name="US DOE Joint Genome Institute (JGI-PGF)"/>
            <person name="Walter F."/>
            <person name="Albersmeier A."/>
            <person name="Kalinowski J."/>
            <person name="Ruckert C."/>
        </authorList>
    </citation>
    <scope>NUCLEOTIDE SEQUENCE</scope>
    <source>
        <strain evidence="1">CGMCC 1.12506</strain>
    </source>
</reference>